<protein>
    <submittedName>
        <fullName evidence="2">Uncharacterized protein</fullName>
    </submittedName>
</protein>
<organism evidence="2 3">
    <name type="scientific">Lentinula lateritia</name>
    <dbReference type="NCBI Taxonomy" id="40482"/>
    <lineage>
        <taxon>Eukaryota</taxon>
        <taxon>Fungi</taxon>
        <taxon>Dikarya</taxon>
        <taxon>Basidiomycota</taxon>
        <taxon>Agaricomycotina</taxon>
        <taxon>Agaricomycetes</taxon>
        <taxon>Agaricomycetidae</taxon>
        <taxon>Agaricales</taxon>
        <taxon>Marasmiineae</taxon>
        <taxon>Omphalotaceae</taxon>
        <taxon>Lentinula</taxon>
    </lineage>
</organism>
<gene>
    <name evidence="2" type="ORF">C8R41DRAFT_380044</name>
</gene>
<comment type="caution">
    <text evidence="2">The sequence shown here is derived from an EMBL/GenBank/DDBJ whole genome shotgun (WGS) entry which is preliminary data.</text>
</comment>
<feature type="signal peptide" evidence="1">
    <location>
        <begin position="1"/>
        <end position="28"/>
    </location>
</feature>
<proteinExistence type="predicted"/>
<name>A0ABQ8VE94_9AGAR</name>
<sequence length="177" mass="20101">MFDSLRLQRSSPILSMLLVMLFSIVVVAIPLSHGKGPASATALHCKRNDDLPSGEDVDVFLLGPRLSVAHTVPEESWIYFGNFLCRTGLGLRMERDENGQHVVKDYYREPYDTITLVGTVHFPSNPDIMDTVGCVDDFPSTMARKHIPLTNRNFISFFLEMLEERNFYTAKYNLLLD</sequence>
<dbReference type="EMBL" id="JANVFT010000042">
    <property type="protein sequence ID" value="KAJ4491094.1"/>
    <property type="molecule type" value="Genomic_DNA"/>
</dbReference>
<keyword evidence="3" id="KW-1185">Reference proteome</keyword>
<reference evidence="2" key="1">
    <citation type="submission" date="2022-08" db="EMBL/GenBank/DDBJ databases">
        <title>A Global Phylogenomic Analysis of the Shiitake Genus Lentinula.</title>
        <authorList>
            <consortium name="DOE Joint Genome Institute"/>
            <person name="Sierra-Patev S."/>
            <person name="Min B."/>
            <person name="Naranjo-Ortiz M."/>
            <person name="Looney B."/>
            <person name="Konkel Z."/>
            <person name="Slot J.C."/>
            <person name="Sakamoto Y."/>
            <person name="Steenwyk J.L."/>
            <person name="Rokas A."/>
            <person name="Carro J."/>
            <person name="Camarero S."/>
            <person name="Ferreira P."/>
            <person name="Molpeceres G."/>
            <person name="Ruiz-Duenas F.J."/>
            <person name="Serrano A."/>
            <person name="Henrissat B."/>
            <person name="Drula E."/>
            <person name="Hughes K.W."/>
            <person name="Mata J.L."/>
            <person name="Ishikawa N.K."/>
            <person name="Vargas-Isla R."/>
            <person name="Ushijima S."/>
            <person name="Smith C.A."/>
            <person name="Ahrendt S."/>
            <person name="Andreopoulos W."/>
            <person name="He G."/>
            <person name="Labutti K."/>
            <person name="Lipzen A."/>
            <person name="Ng V."/>
            <person name="Riley R."/>
            <person name="Sandor L."/>
            <person name="Barry K."/>
            <person name="Martinez A.T."/>
            <person name="Xiao Y."/>
            <person name="Gibbons J.G."/>
            <person name="Terashima K."/>
            <person name="Grigoriev I.V."/>
            <person name="Hibbett D.S."/>
        </authorList>
    </citation>
    <scope>NUCLEOTIDE SEQUENCE</scope>
    <source>
        <strain evidence="2">RHP3577 ss4</strain>
    </source>
</reference>
<feature type="chain" id="PRO_5045989542" evidence="1">
    <location>
        <begin position="29"/>
        <end position="177"/>
    </location>
</feature>
<evidence type="ECO:0000313" key="2">
    <source>
        <dbReference type="EMBL" id="KAJ4491094.1"/>
    </source>
</evidence>
<evidence type="ECO:0000256" key="1">
    <source>
        <dbReference type="SAM" id="SignalP"/>
    </source>
</evidence>
<dbReference type="Proteomes" id="UP001150217">
    <property type="component" value="Unassembled WGS sequence"/>
</dbReference>
<evidence type="ECO:0000313" key="3">
    <source>
        <dbReference type="Proteomes" id="UP001150217"/>
    </source>
</evidence>
<keyword evidence="1" id="KW-0732">Signal</keyword>
<accession>A0ABQ8VE94</accession>